<sequence length="208" mass="24008">MDLLRETYGGVLEPELILELQRVATIKNFTEGDLIIDYGQYVRSMPLLLTGTIKIIRRDMEQGDLFLYYLAKGDTCTMSIACCVGLKKSEIRAEAETETVVAMVPKQYLADWLGRYASWRAFILQSYAARMDELLQSIDNLAFMDMESRIVYYLQEKVKALDNRILIGTHQQIATELNTSRVVVSRILKKLEKEQKIVLLRNEIRVLF</sequence>
<dbReference type="InterPro" id="IPR036390">
    <property type="entry name" value="WH_DNA-bd_sf"/>
</dbReference>
<comment type="caution">
    <text evidence="6">The sequence shown here is derived from an EMBL/GenBank/DDBJ whole genome shotgun (WGS) entry which is preliminary data.</text>
</comment>
<feature type="domain" description="Cyclic nucleotide-binding" evidence="4">
    <location>
        <begin position="12"/>
        <end position="75"/>
    </location>
</feature>
<dbReference type="InterPro" id="IPR012318">
    <property type="entry name" value="HTH_CRP"/>
</dbReference>
<evidence type="ECO:0000256" key="1">
    <source>
        <dbReference type="ARBA" id="ARBA00023015"/>
    </source>
</evidence>
<protein>
    <submittedName>
        <fullName evidence="6">Crp/Fnr family transcriptional regulator</fullName>
    </submittedName>
</protein>
<dbReference type="InterPro" id="IPR018490">
    <property type="entry name" value="cNMP-bd_dom_sf"/>
</dbReference>
<accession>A0ABW5KER1</accession>
<name>A0ABW5KER1_9SPHI</name>
<evidence type="ECO:0000256" key="3">
    <source>
        <dbReference type="ARBA" id="ARBA00023163"/>
    </source>
</evidence>
<dbReference type="InterPro" id="IPR014710">
    <property type="entry name" value="RmlC-like_jellyroll"/>
</dbReference>
<dbReference type="EMBL" id="JBHULR010000003">
    <property type="protein sequence ID" value="MFD2546765.1"/>
    <property type="molecule type" value="Genomic_DNA"/>
</dbReference>
<dbReference type="InterPro" id="IPR036388">
    <property type="entry name" value="WH-like_DNA-bd_sf"/>
</dbReference>
<evidence type="ECO:0000259" key="5">
    <source>
        <dbReference type="PROSITE" id="PS51063"/>
    </source>
</evidence>
<dbReference type="Proteomes" id="UP001597545">
    <property type="component" value="Unassembled WGS sequence"/>
</dbReference>
<dbReference type="PROSITE" id="PS51063">
    <property type="entry name" value="HTH_CRP_2"/>
    <property type="match status" value="1"/>
</dbReference>
<dbReference type="SUPFAM" id="SSF46785">
    <property type="entry name" value="Winged helix' DNA-binding domain"/>
    <property type="match status" value="1"/>
</dbReference>
<keyword evidence="7" id="KW-1185">Reference proteome</keyword>
<proteinExistence type="predicted"/>
<evidence type="ECO:0000256" key="2">
    <source>
        <dbReference type="ARBA" id="ARBA00023125"/>
    </source>
</evidence>
<keyword evidence="1" id="KW-0805">Transcription regulation</keyword>
<dbReference type="SUPFAM" id="SSF51206">
    <property type="entry name" value="cAMP-binding domain-like"/>
    <property type="match status" value="1"/>
</dbReference>
<dbReference type="PROSITE" id="PS50042">
    <property type="entry name" value="CNMP_BINDING_3"/>
    <property type="match status" value="1"/>
</dbReference>
<dbReference type="Pfam" id="PF13545">
    <property type="entry name" value="HTH_Crp_2"/>
    <property type="match status" value="1"/>
</dbReference>
<reference evidence="7" key="1">
    <citation type="journal article" date="2019" name="Int. J. Syst. Evol. Microbiol.">
        <title>The Global Catalogue of Microorganisms (GCM) 10K type strain sequencing project: providing services to taxonomists for standard genome sequencing and annotation.</title>
        <authorList>
            <consortium name="The Broad Institute Genomics Platform"/>
            <consortium name="The Broad Institute Genome Sequencing Center for Infectious Disease"/>
            <person name="Wu L."/>
            <person name="Ma J."/>
        </authorList>
    </citation>
    <scope>NUCLEOTIDE SEQUENCE [LARGE SCALE GENOMIC DNA]</scope>
    <source>
        <strain evidence="7">KCTC 42662</strain>
    </source>
</reference>
<evidence type="ECO:0000259" key="4">
    <source>
        <dbReference type="PROSITE" id="PS50042"/>
    </source>
</evidence>
<keyword evidence="2" id="KW-0238">DNA-binding</keyword>
<organism evidence="6 7">
    <name type="scientific">Sphingobacterium suaedae</name>
    <dbReference type="NCBI Taxonomy" id="1686402"/>
    <lineage>
        <taxon>Bacteria</taxon>
        <taxon>Pseudomonadati</taxon>
        <taxon>Bacteroidota</taxon>
        <taxon>Sphingobacteriia</taxon>
        <taxon>Sphingobacteriales</taxon>
        <taxon>Sphingobacteriaceae</taxon>
        <taxon>Sphingobacterium</taxon>
    </lineage>
</organism>
<evidence type="ECO:0000313" key="7">
    <source>
        <dbReference type="Proteomes" id="UP001597545"/>
    </source>
</evidence>
<dbReference type="Gene3D" id="2.60.120.10">
    <property type="entry name" value="Jelly Rolls"/>
    <property type="match status" value="1"/>
</dbReference>
<dbReference type="Gene3D" id="1.10.10.10">
    <property type="entry name" value="Winged helix-like DNA-binding domain superfamily/Winged helix DNA-binding domain"/>
    <property type="match status" value="1"/>
</dbReference>
<gene>
    <name evidence="6" type="ORF">ACFSR5_03790</name>
</gene>
<dbReference type="RefSeq" id="WP_380900876.1">
    <property type="nucleotide sequence ID" value="NZ_JBHUEG010000007.1"/>
</dbReference>
<keyword evidence="3" id="KW-0804">Transcription</keyword>
<evidence type="ECO:0000313" key="6">
    <source>
        <dbReference type="EMBL" id="MFD2546765.1"/>
    </source>
</evidence>
<feature type="domain" description="HTH crp-type" evidence="5">
    <location>
        <begin position="144"/>
        <end position="208"/>
    </location>
</feature>
<dbReference type="InterPro" id="IPR000595">
    <property type="entry name" value="cNMP-bd_dom"/>
</dbReference>